<evidence type="ECO:0000313" key="6">
    <source>
        <dbReference type="EMBL" id="QWW21880.1"/>
    </source>
</evidence>
<dbReference type="InterPro" id="IPR039948">
    <property type="entry name" value="ELC1"/>
</dbReference>
<protein>
    <recommendedName>
        <fullName evidence="3">Elongin-C</fullName>
    </recommendedName>
</protein>
<reference evidence="6" key="1">
    <citation type="submission" date="2021-06" db="EMBL/GenBank/DDBJ databases">
        <title>Candida auris outbreak in lebanese hospital.</title>
        <authorList>
            <person name="Finianos M."/>
        </authorList>
    </citation>
    <scope>NUCLEOTIDE SEQUENCE</scope>
    <source>
        <strain evidence="6">CA7LBN</strain>
    </source>
</reference>
<sequence>MSRSRHLITIDLYWLSKSLLSALQIEDHRNNQHFLIDLNFIMAEANDSTSYITLVSADNHKFVLMKDVASISSVLRNMEEFEEGQTGKINLDMDGEILDVVVNYLHYHYKYKDQEDTGEIPEFKIPTHLALELLVKADYLDI</sequence>
<evidence type="ECO:0000259" key="5">
    <source>
        <dbReference type="Pfam" id="PF03931"/>
    </source>
</evidence>
<accession>A0A8F2VYY9</accession>
<dbReference type="SMART" id="SM00512">
    <property type="entry name" value="Skp1"/>
    <property type="match status" value="1"/>
</dbReference>
<comment type="similarity">
    <text evidence="2">Belongs to the SKP1 family.</text>
</comment>
<evidence type="ECO:0000256" key="2">
    <source>
        <dbReference type="ARBA" id="ARBA00009993"/>
    </source>
</evidence>
<dbReference type="Pfam" id="PF03931">
    <property type="entry name" value="Skp1_POZ"/>
    <property type="match status" value="1"/>
</dbReference>
<feature type="domain" description="SKP1 component POZ" evidence="5">
    <location>
        <begin position="51"/>
        <end position="109"/>
    </location>
</feature>
<gene>
    <name evidence="6" type="ORF">CA7LBN_000626</name>
</gene>
<dbReference type="EMBL" id="CP076749">
    <property type="protein sequence ID" value="QWW21880.1"/>
    <property type="molecule type" value="Genomic_DNA"/>
</dbReference>
<dbReference type="InterPro" id="IPR001232">
    <property type="entry name" value="SKP1-like"/>
</dbReference>
<dbReference type="FunFam" id="3.30.710.10:FF:000035">
    <property type="entry name" value="Elongin C transcription elongation factor"/>
    <property type="match status" value="1"/>
</dbReference>
<dbReference type="InterPro" id="IPR016073">
    <property type="entry name" value="Skp1_comp_POZ"/>
</dbReference>
<evidence type="ECO:0000256" key="1">
    <source>
        <dbReference type="ARBA" id="ARBA00004123"/>
    </source>
</evidence>
<dbReference type="Gene3D" id="3.30.710.10">
    <property type="entry name" value="Potassium Channel Kv1.1, Chain A"/>
    <property type="match status" value="1"/>
</dbReference>
<evidence type="ECO:0000256" key="3">
    <source>
        <dbReference type="ARBA" id="ARBA00021347"/>
    </source>
</evidence>
<dbReference type="InterPro" id="IPR011333">
    <property type="entry name" value="SKP1/BTB/POZ_sf"/>
</dbReference>
<dbReference type="GO" id="GO:0006511">
    <property type="term" value="P:ubiquitin-dependent protein catabolic process"/>
    <property type="evidence" value="ECO:0007669"/>
    <property type="project" value="InterPro"/>
</dbReference>
<dbReference type="GO" id="GO:0005634">
    <property type="term" value="C:nucleus"/>
    <property type="evidence" value="ECO:0007669"/>
    <property type="project" value="UniProtKB-SubCell"/>
</dbReference>
<name>A0A8F2VYY9_CANAR</name>
<organism evidence="6">
    <name type="scientific">Candidozyma auris</name>
    <name type="common">Yeast</name>
    <name type="synonym">Candida auris</name>
    <dbReference type="NCBI Taxonomy" id="498019"/>
    <lineage>
        <taxon>Eukaryota</taxon>
        <taxon>Fungi</taxon>
        <taxon>Dikarya</taxon>
        <taxon>Ascomycota</taxon>
        <taxon>Saccharomycotina</taxon>
        <taxon>Pichiomycetes</taxon>
        <taxon>Metschnikowiaceae</taxon>
        <taxon>Candidozyma</taxon>
    </lineage>
</organism>
<dbReference type="SUPFAM" id="SSF54695">
    <property type="entry name" value="POZ domain"/>
    <property type="match status" value="1"/>
</dbReference>
<comment type="subcellular location">
    <subcellularLocation>
        <location evidence="1">Nucleus</location>
    </subcellularLocation>
</comment>
<dbReference type="Proteomes" id="UP000825438">
    <property type="component" value="Chromosome I"/>
</dbReference>
<dbReference type="AlphaFoldDB" id="A0A8F2VYY9"/>
<proteinExistence type="inferred from homology"/>
<keyword evidence="4" id="KW-0539">Nucleus</keyword>
<evidence type="ECO:0000256" key="4">
    <source>
        <dbReference type="ARBA" id="ARBA00023242"/>
    </source>
</evidence>
<dbReference type="PANTHER" id="PTHR20648">
    <property type="entry name" value="ELONGIN-C"/>
    <property type="match status" value="1"/>
</dbReference>